<dbReference type="GO" id="GO:0009897">
    <property type="term" value="C:external side of plasma membrane"/>
    <property type="evidence" value="ECO:0007669"/>
    <property type="project" value="TreeGrafter"/>
</dbReference>
<reference evidence="4" key="3">
    <citation type="submission" date="2025-09" db="UniProtKB">
        <authorList>
            <consortium name="Ensembl"/>
        </authorList>
    </citation>
    <scope>IDENTIFICATION</scope>
</reference>
<dbReference type="Proteomes" id="UP000472267">
    <property type="component" value="Chromosome 22"/>
</dbReference>
<evidence type="ECO:0000256" key="1">
    <source>
        <dbReference type="ARBA" id="ARBA00023180"/>
    </source>
</evidence>
<dbReference type="PANTHER" id="PTHR16675:SF237">
    <property type="entry name" value="MHC CLASS I ANTIGEN TRANSCRIPT VARIANT 1-RELATED"/>
    <property type="match status" value="1"/>
</dbReference>
<dbReference type="Pfam" id="PF00129">
    <property type="entry name" value="MHC_I"/>
    <property type="match status" value="1"/>
</dbReference>
<dbReference type="InterPro" id="IPR037055">
    <property type="entry name" value="MHC_I-like_Ag-recog_sf"/>
</dbReference>
<comment type="similarity">
    <text evidence="2">Belongs to the MHC class I family.</text>
</comment>
<dbReference type="GO" id="GO:0005615">
    <property type="term" value="C:extracellular space"/>
    <property type="evidence" value="ECO:0007669"/>
    <property type="project" value="TreeGrafter"/>
</dbReference>
<dbReference type="InterPro" id="IPR050208">
    <property type="entry name" value="MHC_class-I_related"/>
</dbReference>
<dbReference type="SUPFAM" id="SSF54452">
    <property type="entry name" value="MHC antigen-recognition domain"/>
    <property type="match status" value="1"/>
</dbReference>
<evidence type="ECO:0000259" key="3">
    <source>
        <dbReference type="Pfam" id="PF00129"/>
    </source>
</evidence>
<dbReference type="InParanoid" id="A0A672IFQ0"/>
<reference evidence="4" key="1">
    <citation type="submission" date="2019-06" db="EMBL/GenBank/DDBJ databases">
        <authorList>
            <consortium name="Wellcome Sanger Institute Data Sharing"/>
        </authorList>
    </citation>
    <scope>NUCLEOTIDE SEQUENCE [LARGE SCALE GENOMIC DNA]</scope>
</reference>
<dbReference type="InterPro" id="IPR001039">
    <property type="entry name" value="MHC_I_a_a1/a2"/>
</dbReference>
<name>A0A672IFQ0_SALFA</name>
<feature type="domain" description="MHC class I-like antigen recognition-like" evidence="3">
    <location>
        <begin position="9"/>
        <end position="184"/>
    </location>
</feature>
<dbReference type="Gene3D" id="3.30.500.10">
    <property type="entry name" value="MHC class I-like antigen recognition-like"/>
    <property type="match status" value="1"/>
</dbReference>
<evidence type="ECO:0000256" key="2">
    <source>
        <dbReference type="RuleBase" id="RU004439"/>
    </source>
</evidence>
<dbReference type="InterPro" id="IPR011161">
    <property type="entry name" value="MHC_I-like_Ag-recog"/>
</dbReference>
<dbReference type="Ensembl" id="ENSSFAT00005041259.1">
    <property type="protein sequence ID" value="ENSSFAP00005039785.1"/>
    <property type="gene ID" value="ENSSFAG00005019879.1"/>
</dbReference>
<keyword evidence="5" id="KW-1185">Reference proteome</keyword>
<reference evidence="4" key="2">
    <citation type="submission" date="2025-08" db="UniProtKB">
        <authorList>
            <consortium name="Ensembl"/>
        </authorList>
    </citation>
    <scope>IDENTIFICATION</scope>
</reference>
<accession>A0A672IFQ0</accession>
<dbReference type="FunFam" id="3.30.500.10:FF:000001">
    <property type="entry name" value="H-2 class I histocompatibility antigen, alpha chain"/>
    <property type="match status" value="1"/>
</dbReference>
<dbReference type="InterPro" id="IPR011162">
    <property type="entry name" value="MHC_I/II-like_Ag-recog"/>
</dbReference>
<dbReference type="GO" id="GO:0006955">
    <property type="term" value="P:immune response"/>
    <property type="evidence" value="ECO:0007669"/>
    <property type="project" value="TreeGrafter"/>
</dbReference>
<evidence type="ECO:0000313" key="5">
    <source>
        <dbReference type="Proteomes" id="UP000472267"/>
    </source>
</evidence>
<dbReference type="OMA" id="QATHYDS"/>
<dbReference type="PANTHER" id="PTHR16675">
    <property type="entry name" value="MHC CLASS I-RELATED"/>
    <property type="match status" value="1"/>
</dbReference>
<organism evidence="4 5">
    <name type="scientific">Salarias fasciatus</name>
    <name type="common">Jewelled blenny</name>
    <name type="synonym">Blennius fasciatus</name>
    <dbReference type="NCBI Taxonomy" id="181472"/>
    <lineage>
        <taxon>Eukaryota</taxon>
        <taxon>Metazoa</taxon>
        <taxon>Chordata</taxon>
        <taxon>Craniata</taxon>
        <taxon>Vertebrata</taxon>
        <taxon>Euteleostomi</taxon>
        <taxon>Actinopterygii</taxon>
        <taxon>Neopterygii</taxon>
        <taxon>Teleostei</taxon>
        <taxon>Neoteleostei</taxon>
        <taxon>Acanthomorphata</taxon>
        <taxon>Ovalentaria</taxon>
        <taxon>Blenniimorphae</taxon>
        <taxon>Blenniiformes</taxon>
        <taxon>Blennioidei</taxon>
        <taxon>Blenniidae</taxon>
        <taxon>Salariinae</taxon>
        <taxon>Salarias</taxon>
    </lineage>
</organism>
<evidence type="ECO:0000313" key="4">
    <source>
        <dbReference type="Ensembl" id="ENSSFAP00005039785.1"/>
    </source>
</evidence>
<dbReference type="AlphaFoldDB" id="A0A672IFQ0"/>
<dbReference type="PRINTS" id="PR01638">
    <property type="entry name" value="MHCCLASSI"/>
</dbReference>
<protein>
    <recommendedName>
        <fullName evidence="3">MHC class I-like antigen recognition-like domain-containing protein</fullName>
    </recommendedName>
</protein>
<sequence length="249" mass="28688">FLLFLPEIHSAKVFYTGSTQVPNFPEFVAVTLVDDIQATHYDSNTRRKVPTQDWMNKINEKDPEYWNRETERLTGAQQNFKTNIEIEGGHPNHTFQCRIPSMFGCEWDDETDEVNGFHQYGYDGEDFISLDLKTETWIAPVQQAVPTKHKWDNDKAHLASLINYFTTDCVGWLKKYVKFGRSSLMRKGKMCRVCLSASLLSCCSQHLLSSLHLAFLHPSFHGPSLPGCSERNVSKVFTGLECWRLRPDF</sequence>
<proteinExistence type="inferred from homology"/>
<keyword evidence="1" id="KW-0325">Glycoprotein</keyword>